<dbReference type="InterPro" id="IPR050490">
    <property type="entry name" value="Bact_solute-bd_prot1"/>
</dbReference>
<comment type="similarity">
    <text evidence="2">Belongs to the bacterial solute-binding protein 1 family.</text>
</comment>
<proteinExistence type="inferred from homology"/>
<keyword evidence="5" id="KW-1185">Reference proteome</keyword>
<evidence type="ECO:0000256" key="2">
    <source>
        <dbReference type="ARBA" id="ARBA00008520"/>
    </source>
</evidence>
<evidence type="ECO:0000313" key="5">
    <source>
        <dbReference type="Proteomes" id="UP000007013"/>
    </source>
</evidence>
<dbReference type="GO" id="GO:0042597">
    <property type="term" value="C:periplasmic space"/>
    <property type="evidence" value="ECO:0007669"/>
    <property type="project" value="UniProtKB-SubCell"/>
</dbReference>
<feature type="chain" id="PRO_5002774963" evidence="3">
    <location>
        <begin position="42"/>
        <end position="481"/>
    </location>
</feature>
<organism evidence="4 5">
    <name type="scientific">Opitutus terrae (strain DSM 11246 / JCM 15787 / PB90-1)</name>
    <dbReference type="NCBI Taxonomy" id="452637"/>
    <lineage>
        <taxon>Bacteria</taxon>
        <taxon>Pseudomonadati</taxon>
        <taxon>Verrucomicrobiota</taxon>
        <taxon>Opitutia</taxon>
        <taxon>Opitutales</taxon>
        <taxon>Opitutaceae</taxon>
        <taxon>Opitutus</taxon>
    </lineage>
</organism>
<dbReference type="KEGG" id="ote:Oter_1748"/>
<dbReference type="Gene3D" id="3.40.190.10">
    <property type="entry name" value="Periplasmic binding protein-like II"/>
    <property type="match status" value="2"/>
</dbReference>
<dbReference type="AlphaFoldDB" id="B1ZVU6"/>
<evidence type="ECO:0000313" key="4">
    <source>
        <dbReference type="EMBL" id="ACB75032.1"/>
    </source>
</evidence>
<accession>B1ZVU6</accession>
<name>B1ZVU6_OPITP</name>
<keyword evidence="3" id="KW-0732">Signal</keyword>
<evidence type="ECO:0000256" key="1">
    <source>
        <dbReference type="ARBA" id="ARBA00004418"/>
    </source>
</evidence>
<dbReference type="CDD" id="cd14748">
    <property type="entry name" value="PBP2_UgpB"/>
    <property type="match status" value="1"/>
</dbReference>
<gene>
    <name evidence="4" type="ordered locus">Oter_1748</name>
</gene>
<dbReference type="PANTHER" id="PTHR43649:SF12">
    <property type="entry name" value="DIACETYLCHITOBIOSE BINDING PROTEIN DASA"/>
    <property type="match status" value="1"/>
</dbReference>
<dbReference type="eggNOG" id="COG1653">
    <property type="taxonomic scope" value="Bacteria"/>
</dbReference>
<dbReference type="SUPFAM" id="SSF53850">
    <property type="entry name" value="Periplasmic binding protein-like II"/>
    <property type="match status" value="1"/>
</dbReference>
<comment type="subcellular location">
    <subcellularLocation>
        <location evidence="1">Periplasm</location>
    </subcellularLocation>
</comment>
<sequence>MARPRQIACTPTRPVLRRARWAGALLVALLAGRLATATVDAAEREPRGRIHVTYWEKWVGPEEAATRAVVEAFNRSQDRITVEYFVQNPVDRKTIVAAAGGDPPDVAGLWIQNIASFADAEALTPLDDFIRRDGMTVEQWLSRYYPVYARMVQHGGHVYAGISTPATIALHWNKTLFREAGLDPERPPRTIQELDEFARRLTKRDPKTGELLQVGFLPQEPGWWPWIFCRWFGGRLFDGDKITLATDPRNVAAMEWVASYTRALGRDAVTSFASGFAGQWASPQSGFFSGKVAMIFQGVWFNNYIRQYKPGLDYGVAPAWPAAVPGIEDFAMAEADMLVIPRGAKHPEAAWEFVKYMNSANPRAQSREELQGMELLCFLQEKNSALREWSPYFAGHHPHPRIDVFRRLSASPHAEFVPDMGIWTEYEREVLAAFAEVRLLMAPPQQALEQAQARLQKSWDRHFRSLARHGQPLPPSTGATP</sequence>
<dbReference type="InterPro" id="IPR006059">
    <property type="entry name" value="SBP"/>
</dbReference>
<dbReference type="STRING" id="452637.Oter_1748"/>
<dbReference type="PANTHER" id="PTHR43649">
    <property type="entry name" value="ARABINOSE-BINDING PROTEIN-RELATED"/>
    <property type="match status" value="1"/>
</dbReference>
<feature type="signal peptide" evidence="3">
    <location>
        <begin position="1"/>
        <end position="41"/>
    </location>
</feature>
<dbReference type="HOGENOM" id="CLU_031285_10_0_0"/>
<dbReference type="Pfam" id="PF01547">
    <property type="entry name" value="SBP_bac_1"/>
    <property type="match status" value="1"/>
</dbReference>
<dbReference type="EMBL" id="CP001032">
    <property type="protein sequence ID" value="ACB75032.1"/>
    <property type="molecule type" value="Genomic_DNA"/>
</dbReference>
<dbReference type="Proteomes" id="UP000007013">
    <property type="component" value="Chromosome"/>
</dbReference>
<protein>
    <submittedName>
        <fullName evidence="4">Extracellular solute-binding protein family 1</fullName>
    </submittedName>
</protein>
<reference evidence="4 5" key="1">
    <citation type="journal article" date="2011" name="J. Bacteriol.">
        <title>Genome sequence of the verrucomicrobium Opitutus terrae PB90-1, an abundant inhabitant of rice paddy soil ecosystems.</title>
        <authorList>
            <person name="van Passel M.W."/>
            <person name="Kant R."/>
            <person name="Palva A."/>
            <person name="Copeland A."/>
            <person name="Lucas S."/>
            <person name="Lapidus A."/>
            <person name="Glavina del Rio T."/>
            <person name="Pitluck S."/>
            <person name="Goltsman E."/>
            <person name="Clum A."/>
            <person name="Sun H."/>
            <person name="Schmutz J."/>
            <person name="Larimer F.W."/>
            <person name="Land M.L."/>
            <person name="Hauser L."/>
            <person name="Kyrpides N."/>
            <person name="Mikhailova N."/>
            <person name="Richardson P.P."/>
            <person name="Janssen P.H."/>
            <person name="de Vos W.M."/>
            <person name="Smidt H."/>
        </authorList>
    </citation>
    <scope>NUCLEOTIDE SEQUENCE [LARGE SCALE GENOMIC DNA]</scope>
    <source>
        <strain evidence="5">DSM 11246 / JCM 15787 / PB90-1</strain>
    </source>
</reference>
<evidence type="ECO:0000256" key="3">
    <source>
        <dbReference type="SAM" id="SignalP"/>
    </source>
</evidence>